<comment type="caution">
    <text evidence="2">The sequence shown here is derived from an EMBL/GenBank/DDBJ whole genome shotgun (WGS) entry which is preliminary data.</text>
</comment>
<evidence type="ECO:0000256" key="1">
    <source>
        <dbReference type="SAM" id="MobiDB-lite"/>
    </source>
</evidence>
<keyword evidence="2" id="KW-0966">Cell projection</keyword>
<evidence type="ECO:0000313" key="2">
    <source>
        <dbReference type="EMBL" id="TYP66010.1"/>
    </source>
</evidence>
<dbReference type="PANTHER" id="PTHR37166">
    <property type="entry name" value="PROTEIN FLAG"/>
    <property type="match status" value="1"/>
</dbReference>
<keyword evidence="2" id="KW-0969">Cilium</keyword>
<sequence length="118" mass="12756">MDVGKVMGGATSLTAASSSPGLLKEVGFSASGNMDKEQKAEDAEKSVDMTDLVERFRSQVQSIQRDLNFSVDDSTGDVVVQVIDGDSGKVVRQIPSAEILRLTERLDEMRSLMFEAKA</sequence>
<gene>
    <name evidence="2" type="ORF">A9A72_1213</name>
</gene>
<feature type="compositionally biased region" description="Basic and acidic residues" evidence="1">
    <location>
        <begin position="34"/>
        <end position="46"/>
    </location>
</feature>
<dbReference type="AlphaFoldDB" id="A0A5S5BIT8"/>
<protein>
    <submittedName>
        <fullName evidence="2">Flagellar protein FlaG</fullName>
    </submittedName>
</protein>
<feature type="region of interest" description="Disordered" evidence="1">
    <location>
        <begin position="26"/>
        <end position="46"/>
    </location>
</feature>
<dbReference type="Gene3D" id="3.30.160.170">
    <property type="entry name" value="FlaG-like"/>
    <property type="match status" value="1"/>
</dbReference>
<dbReference type="InterPro" id="IPR005186">
    <property type="entry name" value="FlaG"/>
</dbReference>
<dbReference type="Proteomes" id="UP000324282">
    <property type="component" value="Unassembled WGS sequence"/>
</dbReference>
<proteinExistence type="predicted"/>
<evidence type="ECO:0000313" key="3">
    <source>
        <dbReference type="Proteomes" id="UP000324282"/>
    </source>
</evidence>
<dbReference type="InterPro" id="IPR035924">
    <property type="entry name" value="FlaG-like_sf"/>
</dbReference>
<reference evidence="2 3" key="1">
    <citation type="submission" date="2019-07" db="EMBL/GenBank/DDBJ databases">
        <title>Deep subsurface shale carbon reservoir microbial communities from Ohio and West Virginia, USA.</title>
        <authorList>
            <person name="Wrighton K."/>
        </authorList>
    </citation>
    <scope>NUCLEOTIDE SEQUENCE [LARGE SCALE GENOMIC DNA]</scope>
    <source>
        <strain evidence="2 3">NP_8Ht</strain>
    </source>
</reference>
<accession>A0A5S5BIT8</accession>
<dbReference type="EMBL" id="VNHQ01000011">
    <property type="protein sequence ID" value="TYP66010.1"/>
    <property type="molecule type" value="Genomic_DNA"/>
</dbReference>
<name>A0A5S5BIT8_STUST</name>
<dbReference type="Pfam" id="PF03646">
    <property type="entry name" value="FlaG"/>
    <property type="match status" value="1"/>
</dbReference>
<organism evidence="2 3">
    <name type="scientific">Stutzerimonas stutzeri</name>
    <name type="common">Pseudomonas stutzeri</name>
    <dbReference type="NCBI Taxonomy" id="316"/>
    <lineage>
        <taxon>Bacteria</taxon>
        <taxon>Pseudomonadati</taxon>
        <taxon>Pseudomonadota</taxon>
        <taxon>Gammaproteobacteria</taxon>
        <taxon>Pseudomonadales</taxon>
        <taxon>Pseudomonadaceae</taxon>
        <taxon>Stutzerimonas</taxon>
    </lineage>
</organism>
<keyword evidence="2" id="KW-0282">Flagellum</keyword>
<dbReference type="RefSeq" id="WP_187433489.1">
    <property type="nucleotide sequence ID" value="NZ_VNHQ01000011.1"/>
</dbReference>
<dbReference type="SUPFAM" id="SSF160214">
    <property type="entry name" value="FlaG-like"/>
    <property type="match status" value="1"/>
</dbReference>
<dbReference type="PANTHER" id="PTHR37166:SF1">
    <property type="entry name" value="PROTEIN FLAG"/>
    <property type="match status" value="1"/>
</dbReference>